<dbReference type="InterPro" id="IPR044644">
    <property type="entry name" value="DinF-like"/>
</dbReference>
<keyword evidence="4 7" id="KW-1133">Transmembrane helix</keyword>
<evidence type="ECO:0000256" key="4">
    <source>
        <dbReference type="ARBA" id="ARBA00022989"/>
    </source>
</evidence>
<feature type="transmembrane region" description="Helical" evidence="7">
    <location>
        <begin position="332"/>
        <end position="352"/>
    </location>
</feature>
<feature type="transmembrane region" description="Helical" evidence="7">
    <location>
        <begin position="593"/>
        <end position="620"/>
    </location>
</feature>
<feature type="region of interest" description="Disordered" evidence="6">
    <location>
        <begin position="55"/>
        <end position="81"/>
    </location>
</feature>
<dbReference type="GO" id="GO:0015297">
    <property type="term" value="F:antiporter activity"/>
    <property type="evidence" value="ECO:0007669"/>
    <property type="project" value="InterPro"/>
</dbReference>
<evidence type="ECO:0000256" key="7">
    <source>
        <dbReference type="SAM" id="Phobius"/>
    </source>
</evidence>
<feature type="compositionally biased region" description="Basic and acidic residues" evidence="6">
    <location>
        <begin position="69"/>
        <end position="80"/>
    </location>
</feature>
<sequence>MDVLCRGCHSSSDRKNGNCVQVQVSSSSWGSSKRLRRVALVWALAVSATPVGGVSAESTFESVPATQRSRRDGVSADRHWSSSSASTLGAFLTSCSTGQLRGVKSSSALGGRQRRRRPEVGSGRRSERGGVPVNAILTSEGDGRGEGEVFVSSASSSASSFSPASPSTPAGLPSYTEILWLIGGTTVTLLQDSLITSIDAACVGLNSSLELAAMSPATQLVVCLTYLCSFMYPATLNLYGKWLALGNRSASTRVLSNSLWLGASFGIVLGSLLRVLGLPALLTLNSKRSLEVIPAAFSYVRIRAWSTPAAMLTLCCKAALMARKDTRTPFLATLASSFVNLTGDLLMIFLFGMGIRGAAWATVFAEWTTAVVLLFQLFRVSSAAEKEEAEETGRGGGEPPLRLSESIKTPPSVGDTLQFAKYAKSGLPTFIFKVAFYMSMTHVASFFGNVALAAHQIGNQIYFGLTSPGDAVNSATQSFAPLVLYGRPTTNEEKGEGTETPERPPVRGVAGAGPLVRRMFTVAGALAGSVAVAAYLGPLVAGRFFSTDAAVIAGARDLAPWVAVAAGLYPLLCTSEGFLICMADLDYIPMMYLFAFVCNSFLLLKVLKGAVLSGGVWPSGVLGRVLGGPGAAGGPLRLPVVWQVLGMYQMFRILAFGSRVLWNLHSSKKIMRKHEEESKRDLDRLSAVVPAEEKFRNHSSSSDRRQTRDLDDEDDRPR</sequence>
<accession>A0A0G4HYT0</accession>
<dbReference type="GO" id="GO:0042910">
    <property type="term" value="F:xenobiotic transmembrane transporter activity"/>
    <property type="evidence" value="ECO:0007669"/>
    <property type="project" value="InterPro"/>
</dbReference>
<evidence type="ECO:0000256" key="6">
    <source>
        <dbReference type="SAM" id="MobiDB-lite"/>
    </source>
</evidence>
<feature type="transmembrane region" description="Helical" evidence="7">
    <location>
        <begin position="358"/>
        <end position="378"/>
    </location>
</feature>
<protein>
    <submittedName>
        <fullName evidence="8">Uncharacterized protein</fullName>
    </submittedName>
</protein>
<dbReference type="VEuPathDB" id="CryptoDB:Cvel_9565"/>
<dbReference type="AlphaFoldDB" id="A0A0G4HYT0"/>
<comment type="subcellular location">
    <subcellularLocation>
        <location evidence="1">Membrane</location>
        <topology evidence="1">Multi-pass membrane protein</topology>
    </subcellularLocation>
</comment>
<feature type="compositionally biased region" description="Basic and acidic residues" evidence="6">
    <location>
        <begin position="118"/>
        <end position="128"/>
    </location>
</feature>
<proteinExistence type="inferred from homology"/>
<evidence type="ECO:0000256" key="3">
    <source>
        <dbReference type="ARBA" id="ARBA00022692"/>
    </source>
</evidence>
<dbReference type="PhylomeDB" id="A0A0G4HYT0"/>
<dbReference type="GO" id="GO:0016020">
    <property type="term" value="C:membrane"/>
    <property type="evidence" value="ECO:0007669"/>
    <property type="project" value="UniProtKB-SubCell"/>
</dbReference>
<evidence type="ECO:0000313" key="8">
    <source>
        <dbReference type="EMBL" id="CEM49709.1"/>
    </source>
</evidence>
<feature type="transmembrane region" description="Helical" evidence="7">
    <location>
        <begin position="561"/>
        <end position="581"/>
    </location>
</feature>
<dbReference type="Pfam" id="PF01554">
    <property type="entry name" value="MatE"/>
    <property type="match status" value="1"/>
</dbReference>
<evidence type="ECO:0000256" key="2">
    <source>
        <dbReference type="ARBA" id="ARBA00010199"/>
    </source>
</evidence>
<evidence type="ECO:0000256" key="1">
    <source>
        <dbReference type="ARBA" id="ARBA00004141"/>
    </source>
</evidence>
<dbReference type="PANTHER" id="PTHR42893">
    <property type="entry name" value="PROTEIN DETOXIFICATION 44, CHLOROPLASTIC-RELATED"/>
    <property type="match status" value="1"/>
</dbReference>
<feature type="region of interest" description="Disordered" evidence="6">
    <location>
        <begin position="488"/>
        <end position="507"/>
    </location>
</feature>
<name>A0A0G4HYT0_9ALVE</name>
<keyword evidence="3 7" id="KW-0812">Transmembrane</keyword>
<evidence type="ECO:0000256" key="5">
    <source>
        <dbReference type="ARBA" id="ARBA00023136"/>
    </source>
</evidence>
<dbReference type="EMBL" id="CDMZ01004424">
    <property type="protein sequence ID" value="CEM49709.1"/>
    <property type="molecule type" value="Genomic_DNA"/>
</dbReference>
<feature type="region of interest" description="Disordered" evidence="6">
    <location>
        <begin position="691"/>
        <end position="718"/>
    </location>
</feature>
<dbReference type="InterPro" id="IPR002528">
    <property type="entry name" value="MATE_fam"/>
</dbReference>
<feature type="transmembrane region" description="Helical" evidence="7">
    <location>
        <begin position="520"/>
        <end position="541"/>
    </location>
</feature>
<keyword evidence="5 7" id="KW-0472">Membrane</keyword>
<feature type="compositionally biased region" description="Basic and acidic residues" evidence="6">
    <location>
        <begin position="490"/>
        <end position="505"/>
    </location>
</feature>
<feature type="transmembrane region" description="Helical" evidence="7">
    <location>
        <begin position="640"/>
        <end position="662"/>
    </location>
</feature>
<feature type="transmembrane region" description="Helical" evidence="7">
    <location>
        <begin position="259"/>
        <end position="282"/>
    </location>
</feature>
<organism evidence="8">
    <name type="scientific">Chromera velia CCMP2878</name>
    <dbReference type="NCBI Taxonomy" id="1169474"/>
    <lineage>
        <taxon>Eukaryota</taxon>
        <taxon>Sar</taxon>
        <taxon>Alveolata</taxon>
        <taxon>Colpodellida</taxon>
        <taxon>Chromeraceae</taxon>
        <taxon>Chromera</taxon>
    </lineage>
</organism>
<feature type="region of interest" description="Disordered" evidence="6">
    <location>
        <begin position="101"/>
        <end position="149"/>
    </location>
</feature>
<dbReference type="PANTHER" id="PTHR42893:SF9">
    <property type="entry name" value="PROTEIN DETOXIFICATION 46, CHLOROPLASTIC"/>
    <property type="match status" value="1"/>
</dbReference>
<comment type="similarity">
    <text evidence="2">Belongs to the multi antimicrobial extrusion (MATE) (TC 2.A.66.1) family.</text>
</comment>
<feature type="transmembrane region" description="Helical" evidence="7">
    <location>
        <begin position="217"/>
        <end position="239"/>
    </location>
</feature>
<feature type="compositionally biased region" description="Polar residues" evidence="6">
    <location>
        <begin position="56"/>
        <end position="67"/>
    </location>
</feature>
<reference evidence="8" key="1">
    <citation type="submission" date="2014-11" db="EMBL/GenBank/DDBJ databases">
        <authorList>
            <person name="Otto D Thomas"/>
            <person name="Naeem Raeece"/>
        </authorList>
    </citation>
    <scope>NUCLEOTIDE SEQUENCE</scope>
</reference>
<gene>
    <name evidence="8" type="ORF">Cvel_9565</name>
</gene>